<dbReference type="SUPFAM" id="SSF55021">
    <property type="entry name" value="ACT-like"/>
    <property type="match status" value="2"/>
</dbReference>
<feature type="domain" description="CASTOR ACT" evidence="1">
    <location>
        <begin position="55"/>
        <end position="116"/>
    </location>
</feature>
<dbReference type="AlphaFoldDB" id="A0A371J377"/>
<evidence type="ECO:0000259" key="2">
    <source>
        <dbReference type="Pfam" id="PF21631"/>
    </source>
</evidence>
<gene>
    <name evidence="3" type="ORF">CHL78_010335</name>
</gene>
<feature type="domain" description="A9CJY8-like N-terminal" evidence="2">
    <location>
        <begin position="8"/>
        <end position="52"/>
    </location>
</feature>
<sequence>MELKLFDGDYAVCSLNNVMDSPICVDTKNFYYITKFKDELSLICLDEGIPKEAKIDKDWKLIKVLEPITLYLVGIISRINKVLEDAKINIFEVSTSDSDYILIKNKDIEYACSVLRYNGYQII</sequence>
<dbReference type="InterPro" id="IPR049447">
    <property type="entry name" value="A9CJY8-like_N"/>
</dbReference>
<protein>
    <submittedName>
        <fullName evidence="3">ACT domain-containing protein</fullName>
    </submittedName>
</protein>
<dbReference type="OrthoDB" id="5615858at2"/>
<dbReference type="InterPro" id="IPR027795">
    <property type="entry name" value="CASTOR_ACT_dom"/>
</dbReference>
<accession>A0A371J377</accession>
<proteinExistence type="predicted"/>
<dbReference type="InterPro" id="IPR045865">
    <property type="entry name" value="ACT-like_dom_sf"/>
</dbReference>
<evidence type="ECO:0000313" key="3">
    <source>
        <dbReference type="EMBL" id="RDY27185.1"/>
    </source>
</evidence>
<dbReference type="PIRSF" id="PIRSF008459">
    <property type="entry name" value="UCP008459"/>
    <property type="match status" value="1"/>
</dbReference>
<reference evidence="3 4" key="1">
    <citation type="journal article" date="2017" name="Genome Announc.">
        <title>Draft Genome Sequence of Romboutsia weinsteinii sp. nov. Strain CCRI-19649(T) Isolated from Surface Water.</title>
        <authorList>
            <person name="Maheux A.F."/>
            <person name="Boudreau D.K."/>
            <person name="Berube E."/>
            <person name="Boissinot M."/>
            <person name="Cantin P."/>
            <person name="Raymond F."/>
            <person name="Corbeil J."/>
            <person name="Omar R.F."/>
            <person name="Bergeron M.G."/>
        </authorList>
    </citation>
    <scope>NUCLEOTIDE SEQUENCE [LARGE SCALE GENOMIC DNA]</scope>
    <source>
        <strain evidence="3 4">CCRI-19649</strain>
    </source>
</reference>
<dbReference type="Pfam" id="PF13840">
    <property type="entry name" value="ACT_7"/>
    <property type="match status" value="1"/>
</dbReference>
<comment type="caution">
    <text evidence="3">The sequence shown here is derived from an EMBL/GenBank/DDBJ whole genome shotgun (WGS) entry which is preliminary data.</text>
</comment>
<dbReference type="Gene3D" id="3.30.2130.10">
    <property type="entry name" value="VC0802-like"/>
    <property type="match status" value="1"/>
</dbReference>
<dbReference type="RefSeq" id="WP_094367654.1">
    <property type="nucleotide sequence ID" value="NZ_NOJY02000015.1"/>
</dbReference>
<organism evidence="3 4">
    <name type="scientific">Romboutsia weinsteinii</name>
    <dbReference type="NCBI Taxonomy" id="2020949"/>
    <lineage>
        <taxon>Bacteria</taxon>
        <taxon>Bacillati</taxon>
        <taxon>Bacillota</taxon>
        <taxon>Clostridia</taxon>
        <taxon>Peptostreptococcales</taxon>
        <taxon>Peptostreptococcaceae</taxon>
        <taxon>Romboutsia</taxon>
    </lineage>
</organism>
<dbReference type="EMBL" id="NOJY02000015">
    <property type="protein sequence ID" value="RDY27185.1"/>
    <property type="molecule type" value="Genomic_DNA"/>
</dbReference>
<dbReference type="Proteomes" id="UP000215694">
    <property type="component" value="Unassembled WGS sequence"/>
</dbReference>
<evidence type="ECO:0000259" key="1">
    <source>
        <dbReference type="Pfam" id="PF13840"/>
    </source>
</evidence>
<name>A0A371J377_9FIRM</name>
<dbReference type="InterPro" id="IPR016540">
    <property type="entry name" value="UCP008459"/>
</dbReference>
<dbReference type="Pfam" id="PF21631">
    <property type="entry name" value="A9CJY8-like_N"/>
    <property type="match status" value="1"/>
</dbReference>
<keyword evidence="4" id="KW-1185">Reference proteome</keyword>
<evidence type="ECO:0000313" key="4">
    <source>
        <dbReference type="Proteomes" id="UP000215694"/>
    </source>
</evidence>